<sequence length="521" mass="59292">MRAFFSRLPLALLGAFIGAITQLLWLSHHGWGEAAVRLPAGAVGGGVVFWLLGELLAWPARRKGRDFWGWVARFWPFVFRAAFWRVVTAGWLVLLVGFGAGLYVYSTRAWPYPIVQQLEAWFQGEGNTTWEEKLANDLDIVPSRHLVTMDFKAPGNREYQNLEGLPIRSRRLPPRMYLSPDAPKMYRVIFGAFDFDDKRYGVVLLGPDGKVKHLWKPSQEDVPWEHRDDANVFPHGFDIGPDGSIYVAYDNGNSLTKYDWCGNLVWRLRGGYHHSITLGDDGTLWVWGPTADNPMRKDCLVQIEASSGKILKIIPLQAVVDANPGLDIMGIRQLDEHSRSTWVLDGGGKWHPNDIDPLPKDLAPHYPGFKAGDLLLSLRSVDLVMVMDPVTLKVKWWRQGQTRRQHDPDWNQRGTITVFDNNMHRGVSRIIEIDPKTYKSKVLLPGAKYNFYSHIQGKHQMLPDGGMLITSPQQGRVFEVDKNGKVVFEFLNTYDDKNRFLSVSEAKALPLDYFKELPKCE</sequence>
<dbReference type="SUPFAM" id="SSF101898">
    <property type="entry name" value="NHL repeat"/>
    <property type="match status" value="1"/>
</dbReference>
<protein>
    <recommendedName>
        <fullName evidence="4">Arylsulfotransferase (ASST)</fullName>
    </recommendedName>
</protein>
<feature type="transmembrane region" description="Helical" evidence="1">
    <location>
        <begin position="42"/>
        <end position="61"/>
    </location>
</feature>
<dbReference type="InterPro" id="IPR039535">
    <property type="entry name" value="ASST-like"/>
</dbReference>
<accession>A0AAU9EYV6</accession>
<dbReference type="PANTHER" id="PTHR35340">
    <property type="entry name" value="PQQ ENZYME REPEAT PROTEIN-RELATED"/>
    <property type="match status" value="1"/>
</dbReference>
<dbReference type="EMBL" id="AP028679">
    <property type="protein sequence ID" value="BEQ13967.1"/>
    <property type="molecule type" value="Genomic_DNA"/>
</dbReference>
<keyword evidence="3" id="KW-1185">Reference proteome</keyword>
<keyword evidence="1" id="KW-0472">Membrane</keyword>
<dbReference type="PANTHER" id="PTHR35340:SF5">
    <property type="entry name" value="ASST-DOMAIN-CONTAINING PROTEIN"/>
    <property type="match status" value="1"/>
</dbReference>
<keyword evidence="1" id="KW-0812">Transmembrane</keyword>
<evidence type="ECO:0000313" key="2">
    <source>
        <dbReference type="EMBL" id="BEQ13967.1"/>
    </source>
</evidence>
<evidence type="ECO:0000313" key="3">
    <source>
        <dbReference type="Proteomes" id="UP001366166"/>
    </source>
</evidence>
<organism evidence="2 3">
    <name type="scientific">Desulfoferula mesophila</name>
    <dbReference type="NCBI Taxonomy" id="3058419"/>
    <lineage>
        <taxon>Bacteria</taxon>
        <taxon>Pseudomonadati</taxon>
        <taxon>Thermodesulfobacteriota</taxon>
        <taxon>Desulfarculia</taxon>
        <taxon>Desulfarculales</taxon>
        <taxon>Desulfarculaceae</taxon>
        <taxon>Desulfoferula</taxon>
    </lineage>
</organism>
<dbReference type="Proteomes" id="UP001366166">
    <property type="component" value="Chromosome"/>
</dbReference>
<name>A0AAU9EYV6_9BACT</name>
<dbReference type="AlphaFoldDB" id="A0AAU9EYV6"/>
<proteinExistence type="predicted"/>
<evidence type="ECO:0008006" key="4">
    <source>
        <dbReference type="Google" id="ProtNLM"/>
    </source>
</evidence>
<dbReference type="RefSeq" id="WP_338605694.1">
    <property type="nucleotide sequence ID" value="NZ_AP028679.1"/>
</dbReference>
<reference evidence="3" key="1">
    <citation type="journal article" date="2023" name="Arch. Microbiol.">
        <title>Desulfoferula mesophilus gen. nov. sp. nov., a mesophilic sulfate-reducing bacterium isolated from a brackish lake sediment.</title>
        <authorList>
            <person name="Watanabe T."/>
            <person name="Yabe T."/>
            <person name="Tsuji J.M."/>
            <person name="Fukui M."/>
        </authorList>
    </citation>
    <scope>NUCLEOTIDE SEQUENCE [LARGE SCALE GENOMIC DNA]</scope>
    <source>
        <strain evidence="3">12FAK</strain>
    </source>
</reference>
<keyword evidence="1" id="KW-1133">Transmembrane helix</keyword>
<feature type="transmembrane region" description="Helical" evidence="1">
    <location>
        <begin position="82"/>
        <end position="105"/>
    </location>
</feature>
<dbReference type="InterPro" id="IPR053143">
    <property type="entry name" value="Arylsulfate_ST"/>
</dbReference>
<evidence type="ECO:0000256" key="1">
    <source>
        <dbReference type="SAM" id="Phobius"/>
    </source>
</evidence>
<dbReference type="Pfam" id="PF14269">
    <property type="entry name" value="Arylsulfotran_2"/>
    <property type="match status" value="1"/>
</dbReference>
<dbReference type="KEGG" id="dmp:FAK_10330"/>
<dbReference type="Gene3D" id="2.130.10.10">
    <property type="entry name" value="YVTN repeat-like/Quinoprotein amine dehydrogenase"/>
    <property type="match status" value="1"/>
</dbReference>
<gene>
    <name evidence="2" type="ORF">FAK_10330</name>
</gene>
<dbReference type="InterPro" id="IPR015943">
    <property type="entry name" value="WD40/YVTN_repeat-like_dom_sf"/>
</dbReference>